<organism evidence="7 8">
    <name type="scientific">Novosphingobium beihaiensis</name>
    <dbReference type="NCBI Taxonomy" id="2930389"/>
    <lineage>
        <taxon>Bacteria</taxon>
        <taxon>Pseudomonadati</taxon>
        <taxon>Pseudomonadota</taxon>
        <taxon>Alphaproteobacteria</taxon>
        <taxon>Sphingomonadales</taxon>
        <taxon>Sphingomonadaceae</taxon>
        <taxon>Novosphingobium</taxon>
    </lineage>
</organism>
<accession>A0ABT0BV97</accession>
<keyword evidence="2" id="KW-0479">Metal-binding</keyword>
<keyword evidence="4" id="KW-0862">Zinc</keyword>
<gene>
    <name evidence="7" type="ORF">MTR66_19200</name>
</gene>
<evidence type="ECO:0000256" key="3">
    <source>
        <dbReference type="ARBA" id="ARBA00022801"/>
    </source>
</evidence>
<dbReference type="Pfam" id="PF04002">
    <property type="entry name" value="RadC"/>
    <property type="match status" value="1"/>
</dbReference>
<keyword evidence="1" id="KW-0645">Protease</keyword>
<dbReference type="SUPFAM" id="SSF102712">
    <property type="entry name" value="JAB1/MPN domain"/>
    <property type="match status" value="1"/>
</dbReference>
<sequence>MGGLRREIMLEVLFDSHGALCGHRVQAGSGAGAVSARYRGLFEHAFRMQASGLVLVHNHPSGDPRPSSQDIAETRRLAAMAHVLDLDFHDHVVVGGPAAVSMRRAGLMGPAKQPLRT</sequence>
<protein>
    <submittedName>
        <fullName evidence="7">DNA repair protein RadC</fullName>
    </submittedName>
</protein>
<evidence type="ECO:0000256" key="4">
    <source>
        <dbReference type="ARBA" id="ARBA00022833"/>
    </source>
</evidence>
<evidence type="ECO:0000256" key="1">
    <source>
        <dbReference type="ARBA" id="ARBA00022670"/>
    </source>
</evidence>
<evidence type="ECO:0000256" key="5">
    <source>
        <dbReference type="ARBA" id="ARBA00023049"/>
    </source>
</evidence>
<comment type="caution">
    <text evidence="7">The sequence shown here is derived from an EMBL/GenBank/DDBJ whole genome shotgun (WGS) entry which is preliminary data.</text>
</comment>
<dbReference type="PROSITE" id="PS01302">
    <property type="entry name" value="UPF0758"/>
    <property type="match status" value="1"/>
</dbReference>
<keyword evidence="5" id="KW-0482">Metalloprotease</keyword>
<dbReference type="PANTHER" id="PTHR30471:SF3">
    <property type="entry name" value="UPF0758 PROTEIN YEES-RELATED"/>
    <property type="match status" value="1"/>
</dbReference>
<dbReference type="EMBL" id="JALHLG010000053">
    <property type="protein sequence ID" value="MCJ2188932.1"/>
    <property type="molecule type" value="Genomic_DNA"/>
</dbReference>
<keyword evidence="3" id="KW-0378">Hydrolase</keyword>
<proteinExistence type="predicted"/>
<dbReference type="Gene3D" id="3.40.140.10">
    <property type="entry name" value="Cytidine Deaminase, domain 2"/>
    <property type="match status" value="1"/>
</dbReference>
<evidence type="ECO:0000313" key="7">
    <source>
        <dbReference type="EMBL" id="MCJ2188932.1"/>
    </source>
</evidence>
<reference evidence="7 8" key="1">
    <citation type="submission" date="2022-04" db="EMBL/GenBank/DDBJ databases">
        <title>Identification of a novel bacterium isolated from mangrove sediments.</title>
        <authorList>
            <person name="Pan X."/>
        </authorList>
    </citation>
    <scope>NUCLEOTIDE SEQUENCE [LARGE SCALE GENOMIC DNA]</scope>
    <source>
        <strain evidence="7 8">B2638</strain>
    </source>
</reference>
<dbReference type="InterPro" id="IPR037518">
    <property type="entry name" value="MPN"/>
</dbReference>
<dbReference type="PANTHER" id="PTHR30471">
    <property type="entry name" value="DNA REPAIR PROTEIN RADC"/>
    <property type="match status" value="1"/>
</dbReference>
<name>A0ABT0BV97_9SPHN</name>
<dbReference type="InterPro" id="IPR020891">
    <property type="entry name" value="UPF0758_CS"/>
</dbReference>
<dbReference type="RefSeq" id="WP_243923959.1">
    <property type="nucleotide sequence ID" value="NZ_JALHLG010000053.1"/>
</dbReference>
<dbReference type="PROSITE" id="PS50249">
    <property type="entry name" value="MPN"/>
    <property type="match status" value="1"/>
</dbReference>
<dbReference type="Proteomes" id="UP001202281">
    <property type="component" value="Unassembled WGS sequence"/>
</dbReference>
<keyword evidence="8" id="KW-1185">Reference proteome</keyword>
<evidence type="ECO:0000256" key="2">
    <source>
        <dbReference type="ARBA" id="ARBA00022723"/>
    </source>
</evidence>
<dbReference type="InterPro" id="IPR025657">
    <property type="entry name" value="RadC_JAB"/>
</dbReference>
<feature type="domain" description="MPN" evidence="6">
    <location>
        <begin position="1"/>
        <end position="108"/>
    </location>
</feature>
<dbReference type="InterPro" id="IPR001405">
    <property type="entry name" value="UPF0758"/>
</dbReference>
<evidence type="ECO:0000313" key="8">
    <source>
        <dbReference type="Proteomes" id="UP001202281"/>
    </source>
</evidence>
<evidence type="ECO:0000259" key="6">
    <source>
        <dbReference type="PROSITE" id="PS50249"/>
    </source>
</evidence>